<evidence type="ECO:0000313" key="1">
    <source>
        <dbReference type="EMBL" id="KAJ8040889.1"/>
    </source>
</evidence>
<proteinExistence type="predicted"/>
<evidence type="ECO:0000313" key="2">
    <source>
        <dbReference type="Proteomes" id="UP001152320"/>
    </source>
</evidence>
<sequence>MVALRLDNLDKPDPRRVAKPATLELVDIIDQFESSAPDAFTIINGDFNHCDLRKSSVHYYQQVKCATCDTATLDLLYTNVKDAYLSIQLPKLERSQSKPWITKKVKTVINKKKGLFKKGDSSALREVQKELKRVIAQEKAAYRDKIESLFTDNNMRRVWDGIRLMSGYRNNSNACHISEITLDYANDLNHFYNRFDQQDFSHEYSKLQNVLTDPSSNIVVSEEDVRRQFSRLNLSKAAGPDNVPPKVLKHCAIELAHIFTVIYNMSFKTVEVPQLWKQSSIIPVPKRSVVSCYE</sequence>
<keyword evidence="2" id="KW-1185">Reference proteome</keyword>
<dbReference type="PANTHER" id="PTHR47510">
    <property type="entry name" value="REVERSE TRANSCRIPTASE DOMAIN-CONTAINING PROTEIN"/>
    <property type="match status" value="1"/>
</dbReference>
<name>A0A9Q1HCD7_HOLLE</name>
<accession>A0A9Q1HCD7</accession>
<comment type="caution">
    <text evidence="1">The sequence shown here is derived from an EMBL/GenBank/DDBJ whole genome shotgun (WGS) entry which is preliminary data.</text>
</comment>
<organism evidence="1 2">
    <name type="scientific">Holothuria leucospilota</name>
    <name type="common">Black long sea cucumber</name>
    <name type="synonym">Mertensiothuria leucospilota</name>
    <dbReference type="NCBI Taxonomy" id="206669"/>
    <lineage>
        <taxon>Eukaryota</taxon>
        <taxon>Metazoa</taxon>
        <taxon>Echinodermata</taxon>
        <taxon>Eleutherozoa</taxon>
        <taxon>Echinozoa</taxon>
        <taxon>Holothuroidea</taxon>
        <taxon>Aspidochirotacea</taxon>
        <taxon>Aspidochirotida</taxon>
        <taxon>Holothuriidae</taxon>
        <taxon>Holothuria</taxon>
    </lineage>
</organism>
<dbReference type="PANTHER" id="PTHR47510:SF3">
    <property type="entry name" value="ENDO_EXONUCLEASE_PHOSPHATASE DOMAIN-CONTAINING PROTEIN"/>
    <property type="match status" value="1"/>
</dbReference>
<dbReference type="OrthoDB" id="10037236at2759"/>
<dbReference type="Proteomes" id="UP001152320">
    <property type="component" value="Chromosome 6"/>
</dbReference>
<gene>
    <name evidence="1" type="ORF">HOLleu_15327</name>
</gene>
<dbReference type="EMBL" id="JAIZAY010000006">
    <property type="protein sequence ID" value="KAJ8040889.1"/>
    <property type="molecule type" value="Genomic_DNA"/>
</dbReference>
<dbReference type="AlphaFoldDB" id="A0A9Q1HCD7"/>
<reference evidence="1" key="1">
    <citation type="submission" date="2021-10" db="EMBL/GenBank/DDBJ databases">
        <title>Tropical sea cucumber genome reveals ecological adaptation and Cuvierian tubules defense mechanism.</title>
        <authorList>
            <person name="Chen T."/>
        </authorList>
    </citation>
    <scope>NUCLEOTIDE SEQUENCE</scope>
    <source>
        <strain evidence="1">Nanhai2018</strain>
        <tissue evidence="1">Muscle</tissue>
    </source>
</reference>
<protein>
    <submittedName>
        <fullName evidence="1">Uncharacterized protein</fullName>
    </submittedName>
</protein>